<dbReference type="Gene3D" id="4.10.240.10">
    <property type="entry name" value="Zn(2)-C6 fungal-type DNA-binding domain"/>
    <property type="match status" value="1"/>
</dbReference>
<feature type="compositionally biased region" description="Basic and acidic residues" evidence="3">
    <location>
        <begin position="130"/>
        <end position="145"/>
    </location>
</feature>
<dbReference type="GO" id="GO:0006351">
    <property type="term" value="P:DNA-templated transcription"/>
    <property type="evidence" value="ECO:0007669"/>
    <property type="project" value="InterPro"/>
</dbReference>
<gene>
    <name evidence="5" type="ORF">D9758_003376</name>
</gene>
<feature type="region of interest" description="Disordered" evidence="3">
    <location>
        <begin position="114"/>
        <end position="145"/>
    </location>
</feature>
<dbReference type="AlphaFoldDB" id="A0A8H5LW11"/>
<dbReference type="PANTHER" id="PTHR46910:SF38">
    <property type="entry name" value="ZN(2)-C6 FUNGAL-TYPE DOMAIN-CONTAINING PROTEIN"/>
    <property type="match status" value="1"/>
</dbReference>
<dbReference type="GO" id="GO:0000981">
    <property type="term" value="F:DNA-binding transcription factor activity, RNA polymerase II-specific"/>
    <property type="evidence" value="ECO:0007669"/>
    <property type="project" value="InterPro"/>
</dbReference>
<dbReference type="InterPro" id="IPR036864">
    <property type="entry name" value="Zn2-C6_fun-type_DNA-bd_sf"/>
</dbReference>
<dbReference type="SMART" id="SM00906">
    <property type="entry name" value="Fungal_trans"/>
    <property type="match status" value="1"/>
</dbReference>
<dbReference type="InterPro" id="IPR001138">
    <property type="entry name" value="Zn2Cys6_DnaBD"/>
</dbReference>
<dbReference type="GO" id="GO:0008270">
    <property type="term" value="F:zinc ion binding"/>
    <property type="evidence" value="ECO:0007669"/>
    <property type="project" value="InterPro"/>
</dbReference>
<keyword evidence="1" id="KW-0479">Metal-binding</keyword>
<evidence type="ECO:0000259" key="4">
    <source>
        <dbReference type="PROSITE" id="PS50048"/>
    </source>
</evidence>
<evidence type="ECO:0000256" key="1">
    <source>
        <dbReference type="ARBA" id="ARBA00022723"/>
    </source>
</evidence>
<comment type="caution">
    <text evidence="5">The sequence shown here is derived from an EMBL/GenBank/DDBJ whole genome shotgun (WGS) entry which is preliminary data.</text>
</comment>
<keyword evidence="2" id="KW-0539">Nucleus</keyword>
<organism evidence="5 6">
    <name type="scientific">Tetrapyrgos nigripes</name>
    <dbReference type="NCBI Taxonomy" id="182062"/>
    <lineage>
        <taxon>Eukaryota</taxon>
        <taxon>Fungi</taxon>
        <taxon>Dikarya</taxon>
        <taxon>Basidiomycota</taxon>
        <taxon>Agaricomycotina</taxon>
        <taxon>Agaricomycetes</taxon>
        <taxon>Agaricomycetidae</taxon>
        <taxon>Agaricales</taxon>
        <taxon>Marasmiineae</taxon>
        <taxon>Marasmiaceae</taxon>
        <taxon>Tetrapyrgos</taxon>
    </lineage>
</organism>
<dbReference type="EMBL" id="JAACJM010000007">
    <property type="protein sequence ID" value="KAF5371633.1"/>
    <property type="molecule type" value="Genomic_DNA"/>
</dbReference>
<dbReference type="Pfam" id="PF00172">
    <property type="entry name" value="Zn_clus"/>
    <property type="match status" value="1"/>
</dbReference>
<dbReference type="SUPFAM" id="SSF57701">
    <property type="entry name" value="Zn2/Cys6 DNA-binding domain"/>
    <property type="match status" value="1"/>
</dbReference>
<dbReference type="PROSITE" id="PS50048">
    <property type="entry name" value="ZN2_CY6_FUNGAL_2"/>
    <property type="match status" value="1"/>
</dbReference>
<accession>A0A8H5LW11</accession>
<dbReference type="CDD" id="cd12148">
    <property type="entry name" value="fungal_TF_MHR"/>
    <property type="match status" value="1"/>
</dbReference>
<reference evidence="5 6" key="1">
    <citation type="journal article" date="2020" name="ISME J.">
        <title>Uncovering the hidden diversity of litter-decomposition mechanisms in mushroom-forming fungi.</title>
        <authorList>
            <person name="Floudas D."/>
            <person name="Bentzer J."/>
            <person name="Ahren D."/>
            <person name="Johansson T."/>
            <person name="Persson P."/>
            <person name="Tunlid A."/>
        </authorList>
    </citation>
    <scope>NUCLEOTIDE SEQUENCE [LARGE SCALE GENOMIC DNA]</scope>
    <source>
        <strain evidence="5 6">CBS 291.85</strain>
    </source>
</reference>
<dbReference type="InterPro" id="IPR050987">
    <property type="entry name" value="AtrR-like"/>
</dbReference>
<dbReference type="Proteomes" id="UP000559256">
    <property type="component" value="Unassembled WGS sequence"/>
</dbReference>
<proteinExistence type="predicted"/>
<protein>
    <recommendedName>
        <fullName evidence="4">Zn(2)-C6 fungal-type domain-containing protein</fullName>
    </recommendedName>
</protein>
<evidence type="ECO:0000313" key="5">
    <source>
        <dbReference type="EMBL" id="KAF5371633.1"/>
    </source>
</evidence>
<dbReference type="PANTHER" id="PTHR46910">
    <property type="entry name" value="TRANSCRIPTION FACTOR PDR1"/>
    <property type="match status" value="1"/>
</dbReference>
<feature type="region of interest" description="Disordered" evidence="3">
    <location>
        <begin position="843"/>
        <end position="867"/>
    </location>
</feature>
<dbReference type="SMART" id="SM00066">
    <property type="entry name" value="GAL4"/>
    <property type="match status" value="1"/>
</dbReference>
<name>A0A8H5LW11_9AGAR</name>
<dbReference type="Pfam" id="PF04082">
    <property type="entry name" value="Fungal_trans"/>
    <property type="match status" value="1"/>
</dbReference>
<evidence type="ECO:0000256" key="3">
    <source>
        <dbReference type="SAM" id="MobiDB-lite"/>
    </source>
</evidence>
<dbReference type="OrthoDB" id="4456959at2759"/>
<dbReference type="InterPro" id="IPR007219">
    <property type="entry name" value="XnlR_reg_dom"/>
</dbReference>
<dbReference type="GO" id="GO:0003677">
    <property type="term" value="F:DNA binding"/>
    <property type="evidence" value="ECO:0007669"/>
    <property type="project" value="InterPro"/>
</dbReference>
<evidence type="ECO:0000256" key="2">
    <source>
        <dbReference type="ARBA" id="ARBA00023242"/>
    </source>
</evidence>
<dbReference type="PROSITE" id="PS00463">
    <property type="entry name" value="ZN2_CY6_FUNGAL_1"/>
    <property type="match status" value="1"/>
</dbReference>
<dbReference type="CDD" id="cd00067">
    <property type="entry name" value="GAL4"/>
    <property type="match status" value="1"/>
</dbReference>
<keyword evidence="6" id="KW-1185">Reference proteome</keyword>
<evidence type="ECO:0000313" key="6">
    <source>
        <dbReference type="Proteomes" id="UP000559256"/>
    </source>
</evidence>
<sequence length="886" mass="100652">MTEDKKRRTRQACDTCRRRKVRCNTSDDIPDNTCVECYQSKTECTYEMSRKKRGPRFGHAFLRTKLAASAQAIVSQILSTSSSFVPPEDPDKIREVLVKLASYIRNLELELGRRNAESESSPAQGSDEPAPTRKRNEPIPKPVPKLDDINEIASLSNVFKCLSVVSNVPNTFERHFGKSSNVMLIKFALDMRQKITGETDLPNLIFQGFKRAAYWDILPWQIDLDFDREPYMFPEDDLLQELIEIYFEKINIYMPLLHRPTFTTAIKEGLHLVDEQFGGLVLGLCALASRQSDDPRNGYEGVESRLSYGWKWFRQINLVRRSFVGKPSLYELQLYCLTALFLKSSSVPHGAWILTGIGVRYAQEMGAHRHHAQGHKPTVETELWKRAFWVLMATDGLIALLFGRPRAMQLEDFDLEYPLEVDDEYWEDPKRPFVQPPEIPSTISGWVHYLKLMEIMGLVQRGIYSVRRLPWNDYGIPADDPEYDQKTVVLLDSALNQWIDSTPEHVKWDKHRKNDSFFNQSVMLHAMYYWAQIQLHKTYIPGPEQENNSILASFPSLAICVNAARSCVHILESQYERQFVPIPLLLPIFMNASTILLLNIWRGTRTGAAMDRRKELADVYRSMRIVKCYENNYELAGRLYDTLHRLILLTRLPMPQETEAQGQKTGDGIGVNVVGDPSLPSLTPRPELQARVPDIVAAIAELHGPRALPDTLPLSNQQRTLSAFDFNINVNSNMNVGNPNVFGSNVDVLNTASEGLSTFPPMSPSPSVNLPFHSNELGVLPLYGTFLENQLPVDMDIDLDLDLSKFFPEQSFDFVTQLAGQAQTQIQTQMHTPVHPSASDWDGYAAHVNHNSSANDKDNVHSGEGFEDPVPVDEAIFMNVSTNGWF</sequence>
<feature type="domain" description="Zn(2)-C6 fungal-type" evidence="4">
    <location>
        <begin position="12"/>
        <end position="46"/>
    </location>
</feature>